<dbReference type="InterPro" id="IPR026092">
    <property type="entry name" value="RAI2/SOBP"/>
</dbReference>
<dbReference type="OrthoDB" id="6250723at2759"/>
<feature type="compositionally biased region" description="Basic and acidic residues" evidence="1">
    <location>
        <begin position="615"/>
        <end position="657"/>
    </location>
</feature>
<feature type="domain" description="MYM-type" evidence="2">
    <location>
        <begin position="137"/>
        <end position="170"/>
    </location>
</feature>
<dbReference type="KEGG" id="bbel:109470469"/>
<keyword evidence="3" id="KW-1185">Reference proteome</keyword>
<feature type="compositionally biased region" description="Polar residues" evidence="1">
    <location>
        <begin position="529"/>
        <end position="551"/>
    </location>
</feature>
<feature type="compositionally biased region" description="Polar residues" evidence="1">
    <location>
        <begin position="502"/>
        <end position="512"/>
    </location>
</feature>
<feature type="compositionally biased region" description="Basic and acidic residues" evidence="1">
    <location>
        <begin position="862"/>
        <end position="872"/>
    </location>
</feature>
<dbReference type="GeneID" id="109470469"/>
<feature type="region of interest" description="Disordered" evidence="1">
    <location>
        <begin position="501"/>
        <end position="812"/>
    </location>
</feature>
<name>A0A6P4YKM9_BRABE</name>
<dbReference type="Pfam" id="PF06467">
    <property type="entry name" value="zf-FCS"/>
    <property type="match status" value="1"/>
</dbReference>
<dbReference type="Pfam" id="PF15279">
    <property type="entry name" value="SOBP"/>
    <property type="match status" value="1"/>
</dbReference>
<reference evidence="4" key="1">
    <citation type="submission" date="2025-08" db="UniProtKB">
        <authorList>
            <consortium name="RefSeq"/>
        </authorList>
    </citation>
    <scope>IDENTIFICATION</scope>
    <source>
        <tissue evidence="4">Gonad</tissue>
    </source>
</reference>
<dbReference type="GO" id="GO:0008270">
    <property type="term" value="F:zinc ion binding"/>
    <property type="evidence" value="ECO:0007669"/>
    <property type="project" value="InterPro"/>
</dbReference>
<evidence type="ECO:0000313" key="3">
    <source>
        <dbReference type="Proteomes" id="UP000515135"/>
    </source>
</evidence>
<dbReference type="PANTHER" id="PTHR23186:SF4">
    <property type="entry name" value="GH22790P"/>
    <property type="match status" value="1"/>
</dbReference>
<feature type="compositionally biased region" description="Basic and acidic residues" evidence="1">
    <location>
        <begin position="730"/>
        <end position="751"/>
    </location>
</feature>
<dbReference type="GO" id="GO:0048513">
    <property type="term" value="P:animal organ development"/>
    <property type="evidence" value="ECO:0007669"/>
    <property type="project" value="TreeGrafter"/>
</dbReference>
<feature type="compositionally biased region" description="Polar residues" evidence="1">
    <location>
        <begin position="72"/>
        <end position="101"/>
    </location>
</feature>
<feature type="region of interest" description="Disordered" evidence="1">
    <location>
        <begin position="72"/>
        <end position="106"/>
    </location>
</feature>
<dbReference type="InterPro" id="IPR010507">
    <property type="entry name" value="Znf_MYM"/>
</dbReference>
<evidence type="ECO:0000259" key="2">
    <source>
        <dbReference type="Pfam" id="PF06467"/>
    </source>
</evidence>
<feature type="compositionally biased region" description="Basic and acidic residues" evidence="1">
    <location>
        <begin position="664"/>
        <end position="681"/>
    </location>
</feature>
<evidence type="ECO:0000256" key="1">
    <source>
        <dbReference type="SAM" id="MobiDB-lite"/>
    </source>
</evidence>
<feature type="compositionally biased region" description="Polar residues" evidence="1">
    <location>
        <begin position="831"/>
        <end position="843"/>
    </location>
</feature>
<protein>
    <submittedName>
        <fullName evidence="4">Sine oculis-binding protein homolog isoform X1</fullName>
    </submittedName>
</protein>
<feature type="compositionally biased region" description="Polar residues" evidence="1">
    <location>
        <begin position="752"/>
        <end position="773"/>
    </location>
</feature>
<evidence type="ECO:0000313" key="4">
    <source>
        <dbReference type="RefSeq" id="XP_019624983.1"/>
    </source>
</evidence>
<feature type="compositionally biased region" description="Low complexity" evidence="1">
    <location>
        <begin position="552"/>
        <end position="566"/>
    </location>
</feature>
<dbReference type="AlphaFoldDB" id="A0A6P4YKM9"/>
<proteinExistence type="predicted"/>
<feature type="region of interest" description="Disordered" evidence="1">
    <location>
        <begin position="831"/>
        <end position="891"/>
    </location>
</feature>
<feature type="compositionally biased region" description="Polar residues" evidence="1">
    <location>
        <begin position="717"/>
        <end position="727"/>
    </location>
</feature>
<sequence>MDQNGEPPRKRSEKATVAVKSELSDEMKTKDEVEFKDFAEHTMNELLGWYGYDKVDKADTENLDLKKFTATVDQGASTSRSEAGGPQPSSTGAAGGPSQSPGVALGNMAAAGQGGIVVGVKNGALPSRPGDEDDNMKQILCAWCQKVGVKRYTLNTNNESKEFCSEKCFAACRRAYFKRNKVCDWCKHIRHTKEYLDFGDGERRLQFCSVKCLNQYKMDIFCKETQANLPTNMQFSSGAPSPGPMPPVAVDVKPPTSMCPQPPKSSPQANGQVLITPELWLKAADGDQAGPAGLQNRLMNPAVSRSSPALQLQTEPRMPPPPVGSQAHRDTVIQAAHMIRPGMPPGMIPTGIPGGIPPRGAVSPLQIVADQRVRSPAMIHPMLHPRTPTPNQAMPPLGMPGHSPSPSMPRPQIRNDAPIPQGLFPQHFPQQPIPPHLAFANPGLLQNMPHGNFMLPQEVPNLPPMPGRSLLPPPTLMVPYPYFIPVPIPIPIPIPVPVPVPTDSSQSETSNPKNDEATKQADTSCEILPSTSQSSENCTTESVDNVTKNTVSNEDSTSSDASSSKDTLSEARTEQLSNSLTANDTEGLDKEPTSQPCTGSADTILLNGDKDEETCDRKNDDAPSHDKTKEDDQESVKEKIIPCKSEDKESSPEDKPACDSVNSETDKSSIDHDHDHEKERTANCQGEAVDLSFTQLEIPPAQTSSNETETKREHSLTSKAQEASCTVTEVGKDKPSLSSDPEKGQSTKEQSEVQPSLQEEQTSHDSTNGNCNDQPHDSVDSCAASTNSEAEKQDSECGVPKQQESDEIHSYAKPRAAIPVLKEASIVLTDVSKQGSAKSTTTGEDGPVRDHAYALRASGKGEGNHGKAKTEASEEEPAAKRRCLRSRARNK</sequence>
<organism evidence="3 4">
    <name type="scientific">Branchiostoma belcheri</name>
    <name type="common">Amphioxus</name>
    <dbReference type="NCBI Taxonomy" id="7741"/>
    <lineage>
        <taxon>Eukaryota</taxon>
        <taxon>Metazoa</taxon>
        <taxon>Chordata</taxon>
        <taxon>Cephalochordata</taxon>
        <taxon>Leptocardii</taxon>
        <taxon>Amphioxiformes</taxon>
        <taxon>Branchiostomatidae</taxon>
        <taxon>Branchiostoma</taxon>
    </lineage>
</organism>
<dbReference type="GO" id="GO:0005634">
    <property type="term" value="C:nucleus"/>
    <property type="evidence" value="ECO:0007669"/>
    <property type="project" value="TreeGrafter"/>
</dbReference>
<dbReference type="Proteomes" id="UP000515135">
    <property type="component" value="Unplaced"/>
</dbReference>
<feature type="region of interest" description="Disordered" evidence="1">
    <location>
        <begin position="1"/>
        <end position="28"/>
    </location>
</feature>
<feature type="compositionally biased region" description="Basic residues" evidence="1">
    <location>
        <begin position="880"/>
        <end position="891"/>
    </location>
</feature>
<dbReference type="RefSeq" id="XP_019624983.1">
    <property type="nucleotide sequence ID" value="XM_019769424.1"/>
</dbReference>
<gene>
    <name evidence="4" type="primary">LOC109470469</name>
</gene>
<dbReference type="PANTHER" id="PTHR23186">
    <property type="entry name" value="RETINOIC ACID-INDUCED PROTEIN 2"/>
    <property type="match status" value="1"/>
</dbReference>
<feature type="compositionally biased region" description="Polar residues" evidence="1">
    <location>
        <begin position="574"/>
        <end position="584"/>
    </location>
</feature>
<accession>A0A6P4YKM9</accession>